<name>A0AB34L7E4_9PEZI</name>
<evidence type="ECO:0000256" key="2">
    <source>
        <dbReference type="SAM" id="MobiDB-lite"/>
    </source>
</evidence>
<feature type="signal peptide" evidence="3">
    <location>
        <begin position="1"/>
        <end position="22"/>
    </location>
</feature>
<dbReference type="PANTHER" id="PTHR40633">
    <property type="entry name" value="MATRIX PROTEIN, PUTATIVE (AFU_ORTHOLOGUE AFUA_8G05410)-RELATED"/>
    <property type="match status" value="1"/>
</dbReference>
<comment type="caution">
    <text evidence="5">The sequence shown here is derived from an EMBL/GenBank/DDBJ whole genome shotgun (WGS) entry which is preliminary data.</text>
</comment>
<dbReference type="EMBL" id="JAAQHG020000001">
    <property type="protein sequence ID" value="KAL1590839.1"/>
    <property type="molecule type" value="Genomic_DNA"/>
</dbReference>
<feature type="compositionally biased region" description="Polar residues" evidence="2">
    <location>
        <begin position="195"/>
        <end position="208"/>
    </location>
</feature>
<dbReference type="RefSeq" id="XP_069233944.1">
    <property type="nucleotide sequence ID" value="XM_069369096.1"/>
</dbReference>
<proteinExistence type="predicted"/>
<feature type="compositionally biased region" description="Low complexity" evidence="2">
    <location>
        <begin position="217"/>
        <end position="246"/>
    </location>
</feature>
<dbReference type="PANTHER" id="PTHR40633:SF1">
    <property type="entry name" value="GPI ANCHORED SERINE-THREONINE RICH PROTEIN (AFU_ORTHOLOGUE AFUA_1G03630)"/>
    <property type="match status" value="1"/>
</dbReference>
<sequence length="275" mass="27592">MSPRMFSLFTAGLACLAPLASAYTTPTGSEPKGNPISQPGLNSVVPVDKSFTVTWEPTTDGTVSLVLLKGPASNLIPVYAIAEKIENSGSYTWEPKDTLEPSEGAKGYGIQLIDDKTGQYQYTTQFGISNDHYNAKEESSAPAGYASAQSTALSAISSASKAAVSSYSALASSASVAVTSATSEHSSVAPVMTAAASTGTPSNSSVVQPTGAMTVPSSLKSSSTMSKAAYPTGSNMTSTNSTGPSNVEASTGGASNMAASIGGLVIAAGVAVFAL</sequence>
<keyword evidence="6" id="KW-1185">Reference proteome</keyword>
<dbReference type="Pfam" id="PF10342">
    <property type="entry name" value="Kre9_KNH"/>
    <property type="match status" value="1"/>
</dbReference>
<feature type="region of interest" description="Disordered" evidence="2">
    <location>
        <begin position="194"/>
        <end position="248"/>
    </location>
</feature>
<dbReference type="InterPro" id="IPR052982">
    <property type="entry name" value="SRP1/TIP1-like"/>
</dbReference>
<evidence type="ECO:0000256" key="3">
    <source>
        <dbReference type="SAM" id="SignalP"/>
    </source>
</evidence>
<protein>
    <recommendedName>
        <fullName evidence="4">Yeast cell wall synthesis Kre9/Knh1-like N-terminal domain-containing protein</fullName>
    </recommendedName>
</protein>
<feature type="domain" description="Yeast cell wall synthesis Kre9/Knh1-like N-terminal" evidence="4">
    <location>
        <begin position="38"/>
        <end position="128"/>
    </location>
</feature>
<evidence type="ECO:0000256" key="1">
    <source>
        <dbReference type="ARBA" id="ARBA00022729"/>
    </source>
</evidence>
<feature type="chain" id="PRO_5044306213" description="Yeast cell wall synthesis Kre9/Knh1-like N-terminal domain-containing protein" evidence="3">
    <location>
        <begin position="23"/>
        <end position="275"/>
    </location>
</feature>
<dbReference type="PROSITE" id="PS51257">
    <property type="entry name" value="PROKAR_LIPOPROTEIN"/>
    <property type="match status" value="1"/>
</dbReference>
<accession>A0AB34L7E4</accession>
<dbReference type="AlphaFoldDB" id="A0AB34L7E4"/>
<evidence type="ECO:0000259" key="4">
    <source>
        <dbReference type="Pfam" id="PF10342"/>
    </source>
</evidence>
<dbReference type="Proteomes" id="UP000803884">
    <property type="component" value="Unassembled WGS sequence"/>
</dbReference>
<keyword evidence="1 3" id="KW-0732">Signal</keyword>
<gene>
    <name evidence="5" type="ORF">WHR41_00490</name>
</gene>
<dbReference type="InterPro" id="IPR018466">
    <property type="entry name" value="Kre9/Knh1-like_N"/>
</dbReference>
<evidence type="ECO:0000313" key="6">
    <source>
        <dbReference type="Proteomes" id="UP000803884"/>
    </source>
</evidence>
<organism evidence="5 6">
    <name type="scientific">Cladosporium halotolerans</name>
    <dbReference type="NCBI Taxonomy" id="1052096"/>
    <lineage>
        <taxon>Eukaryota</taxon>
        <taxon>Fungi</taxon>
        <taxon>Dikarya</taxon>
        <taxon>Ascomycota</taxon>
        <taxon>Pezizomycotina</taxon>
        <taxon>Dothideomycetes</taxon>
        <taxon>Dothideomycetidae</taxon>
        <taxon>Cladosporiales</taxon>
        <taxon>Cladosporiaceae</taxon>
        <taxon>Cladosporium</taxon>
    </lineage>
</organism>
<reference evidence="5 6" key="1">
    <citation type="journal article" date="2020" name="Microbiol. Resour. Announc.">
        <title>Draft Genome Sequence of a Cladosporium Species Isolated from the Mesophotic Ascidian Didemnum maculosum.</title>
        <authorList>
            <person name="Gioti A."/>
            <person name="Siaperas R."/>
            <person name="Nikolaivits E."/>
            <person name="Le Goff G."/>
            <person name="Ouazzani J."/>
            <person name="Kotoulas G."/>
            <person name="Topakas E."/>
        </authorList>
    </citation>
    <scope>NUCLEOTIDE SEQUENCE [LARGE SCALE GENOMIC DNA]</scope>
    <source>
        <strain evidence="5 6">TM138-S3</strain>
    </source>
</reference>
<evidence type="ECO:0000313" key="5">
    <source>
        <dbReference type="EMBL" id="KAL1590839.1"/>
    </source>
</evidence>
<dbReference type="GeneID" id="96001934"/>